<dbReference type="OrthoDB" id="3182339at2759"/>
<reference evidence="10" key="1">
    <citation type="submission" date="2023-01" db="EMBL/GenBank/DDBJ databases">
        <authorList>
            <person name="Van Ghelder C."/>
            <person name="Rancurel C."/>
        </authorList>
    </citation>
    <scope>NUCLEOTIDE SEQUENCE</scope>
    <source>
        <strain evidence="10">CNCM I-4278</strain>
    </source>
</reference>
<dbReference type="InterPro" id="IPR022099">
    <property type="entry name" value="DUF3638"/>
</dbReference>
<name>A0A9W4U4F5_9PLEO</name>
<evidence type="ECO:0000256" key="4">
    <source>
        <dbReference type="ARBA" id="ARBA00022786"/>
    </source>
</evidence>
<proteinExistence type="predicted"/>
<protein>
    <recommendedName>
        <fullName evidence="2">ubiquitinyl hydrolase 1</fullName>
        <ecNumber evidence="2">3.4.19.12</ecNumber>
    </recommendedName>
</protein>
<evidence type="ECO:0000313" key="11">
    <source>
        <dbReference type="Proteomes" id="UP001152607"/>
    </source>
</evidence>
<gene>
    <name evidence="10" type="ORF">PDIGIT_LOCUS1189</name>
</gene>
<evidence type="ECO:0000313" key="10">
    <source>
        <dbReference type="EMBL" id="CAI6256851.1"/>
    </source>
</evidence>
<dbReference type="InterPro" id="IPR046541">
    <property type="entry name" value="DUF6606"/>
</dbReference>
<dbReference type="Pfam" id="PF20255">
    <property type="entry name" value="DUF6606"/>
    <property type="match status" value="1"/>
</dbReference>
<feature type="domain" description="DUF3645" evidence="8">
    <location>
        <begin position="2414"/>
        <end position="2449"/>
    </location>
</feature>
<accession>A0A9W4U4F5</accession>
<evidence type="ECO:0000256" key="3">
    <source>
        <dbReference type="ARBA" id="ARBA00022670"/>
    </source>
</evidence>
<dbReference type="Pfam" id="PF12359">
    <property type="entry name" value="DUF3645"/>
    <property type="match status" value="1"/>
</dbReference>
<dbReference type="PANTHER" id="PTHR13367:SF34">
    <property type="match status" value="1"/>
</dbReference>
<comment type="caution">
    <text evidence="10">The sequence shown here is derived from an EMBL/GenBank/DDBJ whole genome shotgun (WGS) entry which is preliminary data.</text>
</comment>
<feature type="domain" description="DUF3638" evidence="7">
    <location>
        <begin position="2072"/>
        <end position="2295"/>
    </location>
</feature>
<comment type="catalytic activity">
    <reaction evidence="1">
        <text>Thiol-dependent hydrolysis of ester, thioester, amide, peptide and isopeptide bonds formed by the C-terminal Gly of ubiquitin (a 76-residue protein attached to proteins as an intracellular targeting signal).</text>
        <dbReference type="EC" id="3.4.19.12"/>
    </reaction>
</comment>
<evidence type="ECO:0000259" key="7">
    <source>
        <dbReference type="Pfam" id="PF12340"/>
    </source>
</evidence>
<evidence type="ECO:0000259" key="8">
    <source>
        <dbReference type="Pfam" id="PF12359"/>
    </source>
</evidence>
<sequence>MPAMDSSIEYLIHHMVLPGKLPQKDDRDSIHDEAVLDATLEGLKRYENDISHTPEIAQQVSAVASSIINLKYSRDSLGHICEEELDDLLRQSVLDSPDCLSILPLEVKTQNAGIMIYKYNDAIVFEMFELSPLNQEVLTTEGRLVRTFPSHACQVPIEVARQEGFTAMLSNTLAKMSRQGVTEFQPEMIRSGTKYPEIRNTTHPYLVTEFLVQILAAIGQPLEVSAITKNTREDVLWSQADLPWRRSPLWLLVRVVMQLGFFRARPDPKQSTALYKTAMIYILTSLLEKATREPIDIEDADLIHNLATKIDHRLSKLESYGSNIPVDSCSTFATITLREVSAKLDTLWKGTIKSSHRQMDLDGLSRLQPNNDVGLDVPELDLFIQHIPNRPIRPWNAKFKPTTQFLAYKDNTIPTLPKDFDANSIYTYFQLKEIERWVQYHLPKWYENHATGDSAAPKKLSELISSYHKAAIKEYSSPETCPLSLSNMHLTIMDLWMTLDKCANRKSPHFAKYDPAVDVEPLQVLSLPNRNQLTRLAVIESHIQNRRKAVEPGTPSIFSAFGDKDSFAVRQYSHDARYKGIHDRIIQQAEDQRDAKHQELHGLKIQYQQLMTKAETISCQTHALTVRDGKVLSHDLACEKCCLKNKATNLNIKVFEWPLSTDKNIAEATVFELHVPEWFRYWRDTTRYIMIDVMGSHEEKDARVLAKIYNLKNQKSLCEFYENPRDQRIGVVSVAPPVSKTHQKSRADIHSLTAEEVVVANSLAYKYYDKETDTFVSSLSSSDRLPSQCTYKVPSRSSSVQKYLSAGNFAGGLTPNSVVATPSDCPPHMSLNQYTAFSSLPMGNHIRCANILRQIASPSIDLANPETQCLVMDTLMQAGPPASDGSIERAAHWTFRDAAFLSPLLDNMEKLKSRLDKNWESWRALAIFIQVALRALDLMDSVPDKLHDRYIEFIRDARGTAFNWFTELSSKLETAIDDANRIDLYSRSTEIALVCMSTYDVNSTNLSKIWEPDTQAHAMNYFSCSISIQRHHNTASSDDPFLYNILLQSWKRVLYHVFTTMRHDLISEDFKEGLNDAIMINWPDFNPMEEENWSELPKHYRHWIKCQVKTSEPRSLQLNTDEVHYNLLTGEVLVNDSPLARLPDAYTNHKTYLSLFRVKPTHVALSSERGTRYTITHPSCEMPIHLGICKEKADLFVVIDYMDQKFDLVPARVFNGILPVAFVGGFHHWYCHQNQSIIFRPKSTPWPSSDESWTMQKTGPIWKLSRGNKWLVNPTSDTGTSICAIMGTLEHSTHTHITLDSQSSTVTVELPRLHLSFTFTAGQSSMYSREYKGMIVDHNQQIDTLVGLGTKLVLRHASGVDDRVVIIPEGPTIVSRVSNNALKVSVSVDSTSRLHAYRIDAHYGRLIDSGNVHSKLWLCYLHATTSHCLPDPLTAHTGTESALAILRSAAAFSFDVLTERDVKVLVLIANLTPARDFYPRSLNVLQQVRWNPILPYMSQHPEFILVVQQMFDKAHQQEIFFSSSQVNPTLIAFANRELLVRDKIRTSLFRVDGFGAECHKTGRDRTYPGRPGLHSDRASRSFIAAALITREEAALHSRVNAKELQDALRAKHFDKDATVATWTATGLEKHCIVYDAKLLEGPRSLLPNSWFDIYILLAQRGREKNKFHVLIWLSALAFAESADVDVVQMLASLYRIGEMGLVTIPPGKSLQLLRQQPSVEGIQQVVERGKRPLENCPENDIPKSNPKERDWHYKRRKLNSLGKKQEPVVKRFAEALYHQHHTAHGKTTVPTLPHIPSSDTYINTDVVMKGVRQLFRSWNDYDVFEDHLNKVATSLERQTVVGVQVPGTQRTTIVEQCHVRPVPQSSATRHVFQRSPPLETASSPYPEFSRISLDKSNSTAQCQSAMHNLELLCNVREIKATTPSQKRFARDLRSSIRSLVERQNGSMISEDNNNKDTGGDIRMTDPIHIEIERYADETEHYFNDLDRILHKHVNDDNYAVNLTSRLPRISSIFWFRQLEKRNFEKLSSDWKRVIIIYGLAAAERNRAQRIRTLACTQQNEALAEEIRNNECENWNPTEHPEWLLFEIENDFTLRKRQIDIAAKMKDPPSGKNCVMQLNMGEGKSSVIIPIVAAELADGEELVRIVVNKPQFAQMRQTLIAKLGGLMNRQIYQMPFVRTLKPTASDIRNIIEILDRCKKNGGILLILQEHILSFKLMGIETLISGQLETGTSLIEIQQHFDDCSRDIIDESDEVFNTKHGLIYTIGPQHIIEMGSRRWDLIQEVTSLVPDCIRQVQDKHSSSVEVDERGARRVARVRLLGDEAQKMFLDILIDTICKKGLKDLRIHEQPAPIQQAIKKYVRNFELTCEDIREVETSEFWSSDTSQALHILRGLIAVGVLAFTLRSKRWRVDYGPDPNRKPKTRLAVPYRSKDSPTASSEYSHAEVVILLTCLNNYYNGLSDSDLFEAFTHLLKSDGLRQQYENWTQHAHRLSYEFISPNAINLEDRHKCINDIFPSFRYAKPVIDYFLSSIVFPKEMREFPAKLSASGWDLAAKKKHPTTGFSGTADSKHVLPLNMDFLDLEEQQHTDAQVLMRILQDDNTVKLVPPRLDGCSETTDAELFIRFVSNMQSKPSVIIDVGAQILELDNHGVAEMWLKYDKEAQAVVYFNSQEEIVVLDRHGRVGALQTSTFADDLSGCLVYLDEAHTRGTDLKLPQTYQAAITLGAHLTRDRFSQACMRMRKLGKGQSIVICVTEEIQSKILESVSGKSASSINVSDILDWVMSETDADLGRSMPLWATQGRRFQWQSNLWDKAGSTLDQEKALRFQEEESSTIEDRYGPRAGVLPRQSIDSSSDRFLTEISNRCQEFQAWDVGTITFEEERERALNPEAQVEQEREVERPPNMEYATHRVSPGLIQLIKSSKIPIDSNGILPAFEALQWPKMPQGFPTGLLVTRDYIRTVEVSANQSASTPDVYLKPVEWLLSVKVKDSKTEFRRLIIISSFEADKVLPAVRKSDHALLHLYAPRITLNQKRMDSLDLYCIGKNADQFAAKHIDMSDTFQLNIFAGQLWFNSWQDYGAFGRFANLATTKAMAHRADKNDGFIKNGSGKWGLKESPVPFMLRLIEARRGGEGIGGTHMGKMLRGSLLEPNDF</sequence>
<evidence type="ECO:0000256" key="6">
    <source>
        <dbReference type="ARBA" id="ARBA00022807"/>
    </source>
</evidence>
<keyword evidence="11" id="KW-1185">Reference proteome</keyword>
<evidence type="ECO:0000256" key="1">
    <source>
        <dbReference type="ARBA" id="ARBA00000707"/>
    </source>
</evidence>
<dbReference type="PANTHER" id="PTHR13367">
    <property type="entry name" value="UBIQUITIN THIOESTERASE"/>
    <property type="match status" value="1"/>
</dbReference>
<organism evidence="10 11">
    <name type="scientific">Periconia digitata</name>
    <dbReference type="NCBI Taxonomy" id="1303443"/>
    <lineage>
        <taxon>Eukaryota</taxon>
        <taxon>Fungi</taxon>
        <taxon>Dikarya</taxon>
        <taxon>Ascomycota</taxon>
        <taxon>Pezizomycotina</taxon>
        <taxon>Dothideomycetes</taxon>
        <taxon>Pleosporomycetidae</taxon>
        <taxon>Pleosporales</taxon>
        <taxon>Massarineae</taxon>
        <taxon>Periconiaceae</taxon>
        <taxon>Periconia</taxon>
    </lineage>
</organism>
<keyword evidence="3" id="KW-0645">Protease</keyword>
<evidence type="ECO:0000259" key="9">
    <source>
        <dbReference type="Pfam" id="PF20255"/>
    </source>
</evidence>
<keyword evidence="4" id="KW-0833">Ubl conjugation pathway</keyword>
<dbReference type="InterPro" id="IPR022105">
    <property type="entry name" value="DUF3645"/>
</dbReference>
<keyword evidence="6" id="KW-0788">Thiol protease</keyword>
<evidence type="ECO:0000256" key="5">
    <source>
        <dbReference type="ARBA" id="ARBA00022801"/>
    </source>
</evidence>
<dbReference type="GO" id="GO:0006508">
    <property type="term" value="P:proteolysis"/>
    <property type="evidence" value="ECO:0007669"/>
    <property type="project" value="UniProtKB-KW"/>
</dbReference>
<evidence type="ECO:0000256" key="2">
    <source>
        <dbReference type="ARBA" id="ARBA00012759"/>
    </source>
</evidence>
<keyword evidence="5" id="KW-0378">Hydrolase</keyword>
<feature type="domain" description="DUF6606" evidence="9">
    <location>
        <begin position="11"/>
        <end position="288"/>
    </location>
</feature>
<dbReference type="EMBL" id="CAOQHR010000001">
    <property type="protein sequence ID" value="CAI6256851.1"/>
    <property type="molecule type" value="Genomic_DNA"/>
</dbReference>
<dbReference type="InterPro" id="IPR051346">
    <property type="entry name" value="OTU_Deubiquitinase"/>
</dbReference>
<dbReference type="GO" id="GO:0004843">
    <property type="term" value="F:cysteine-type deubiquitinase activity"/>
    <property type="evidence" value="ECO:0007669"/>
    <property type="project" value="UniProtKB-EC"/>
</dbReference>
<dbReference type="Pfam" id="PF12340">
    <property type="entry name" value="DUF3638"/>
    <property type="match status" value="1"/>
</dbReference>
<dbReference type="Proteomes" id="UP001152607">
    <property type="component" value="Unassembled WGS sequence"/>
</dbReference>
<dbReference type="EC" id="3.4.19.12" evidence="2"/>